<feature type="region of interest" description="Disordered" evidence="1">
    <location>
        <begin position="162"/>
        <end position="182"/>
    </location>
</feature>
<name>A0A5N6QED6_9ROSI</name>
<dbReference type="EMBL" id="CM017321">
    <property type="protein sequence ID" value="KAE7996744.1"/>
    <property type="molecule type" value="Genomic_DNA"/>
</dbReference>
<feature type="compositionally biased region" description="Basic and acidic residues" evidence="1">
    <location>
        <begin position="45"/>
        <end position="54"/>
    </location>
</feature>
<accession>A0A5N6QED6</accession>
<feature type="region of interest" description="Disordered" evidence="1">
    <location>
        <begin position="1"/>
        <end position="54"/>
    </location>
</feature>
<reference evidence="2 3" key="1">
    <citation type="submission" date="2019-06" db="EMBL/GenBank/DDBJ databases">
        <title>A chromosomal-level reference genome of Carpinus fangiana (Coryloideae, Betulaceae).</title>
        <authorList>
            <person name="Yang X."/>
            <person name="Wang Z."/>
            <person name="Zhang L."/>
            <person name="Hao G."/>
            <person name="Liu J."/>
            <person name="Yang Y."/>
        </authorList>
    </citation>
    <scope>NUCLEOTIDE SEQUENCE [LARGE SCALE GENOMIC DNA]</scope>
    <source>
        <strain evidence="2">Cfa_2016G</strain>
        <tissue evidence="2">Leaf</tissue>
    </source>
</reference>
<sequence>MTHPPHHRDFVGSHPAPPRGHLHHHHHRAIRSKTYGPLPHRHPRLKEGTQREDISNVGNHAKKVKKLIIQGLGTRRKEHKYELKRSLNIQLNETPESLIESIDPTHIVNHEEFENSTRYWCDPTVQGLDRSKLFRKSHMRKDGKPVTKKAESKMVRLVCQDSAAHVEEDNGDEDDIEDETNE</sequence>
<evidence type="ECO:0000313" key="2">
    <source>
        <dbReference type="EMBL" id="KAE7996744.1"/>
    </source>
</evidence>
<protein>
    <submittedName>
        <fullName evidence="2">Uncharacterized protein</fullName>
    </submittedName>
</protein>
<feature type="compositionally biased region" description="Acidic residues" evidence="1">
    <location>
        <begin position="169"/>
        <end position="182"/>
    </location>
</feature>
<dbReference type="Proteomes" id="UP000327013">
    <property type="component" value="Chromosome 1"/>
</dbReference>
<gene>
    <name evidence="2" type="ORF">FH972_001437</name>
</gene>
<feature type="compositionally biased region" description="Basic residues" evidence="1">
    <location>
        <begin position="20"/>
        <end position="31"/>
    </location>
</feature>
<organism evidence="2 3">
    <name type="scientific">Carpinus fangiana</name>
    <dbReference type="NCBI Taxonomy" id="176857"/>
    <lineage>
        <taxon>Eukaryota</taxon>
        <taxon>Viridiplantae</taxon>
        <taxon>Streptophyta</taxon>
        <taxon>Embryophyta</taxon>
        <taxon>Tracheophyta</taxon>
        <taxon>Spermatophyta</taxon>
        <taxon>Magnoliopsida</taxon>
        <taxon>eudicotyledons</taxon>
        <taxon>Gunneridae</taxon>
        <taxon>Pentapetalae</taxon>
        <taxon>rosids</taxon>
        <taxon>fabids</taxon>
        <taxon>Fagales</taxon>
        <taxon>Betulaceae</taxon>
        <taxon>Carpinus</taxon>
    </lineage>
</organism>
<dbReference type="AlphaFoldDB" id="A0A5N6QED6"/>
<evidence type="ECO:0000313" key="3">
    <source>
        <dbReference type="Proteomes" id="UP000327013"/>
    </source>
</evidence>
<evidence type="ECO:0000256" key="1">
    <source>
        <dbReference type="SAM" id="MobiDB-lite"/>
    </source>
</evidence>
<proteinExistence type="predicted"/>
<keyword evidence="3" id="KW-1185">Reference proteome</keyword>